<dbReference type="Pfam" id="PF01612">
    <property type="entry name" value="DNA_pol_A_exo1"/>
    <property type="match status" value="1"/>
</dbReference>
<reference evidence="3" key="1">
    <citation type="submission" date="2014-06" db="EMBL/GenBank/DDBJ databases">
        <authorList>
            <person name="Winans N.J."/>
            <person name="Newell P.D."/>
            <person name="Douglas A.E."/>
        </authorList>
    </citation>
    <scope>NUCLEOTIDE SEQUENCE [LARGE SCALE GENOMIC DNA]</scope>
    <source>
        <strain evidence="3">DmL_052</strain>
    </source>
</reference>
<dbReference type="GO" id="GO:0003676">
    <property type="term" value="F:nucleic acid binding"/>
    <property type="evidence" value="ECO:0007669"/>
    <property type="project" value="InterPro"/>
</dbReference>
<dbReference type="SUPFAM" id="SSF53098">
    <property type="entry name" value="Ribonuclease H-like"/>
    <property type="match status" value="1"/>
</dbReference>
<dbReference type="SMART" id="SM00474">
    <property type="entry name" value="35EXOc"/>
    <property type="match status" value="1"/>
</dbReference>
<name>A0A251ZWK1_9PROT</name>
<dbReference type="GO" id="GO:0008408">
    <property type="term" value="F:3'-5' exonuclease activity"/>
    <property type="evidence" value="ECO:0007669"/>
    <property type="project" value="InterPro"/>
</dbReference>
<dbReference type="Proteomes" id="UP000194946">
    <property type="component" value="Unassembled WGS sequence"/>
</dbReference>
<dbReference type="RefSeq" id="WP_086631848.1">
    <property type="nucleotide sequence ID" value="NZ_JOPB01000002.1"/>
</dbReference>
<dbReference type="EMBL" id="JOPB01000002">
    <property type="protein sequence ID" value="OUI79057.1"/>
    <property type="molecule type" value="Genomic_DNA"/>
</dbReference>
<proteinExistence type="predicted"/>
<dbReference type="PANTHER" id="PTHR47649">
    <property type="entry name" value="RIBONUCLEASE D"/>
    <property type="match status" value="1"/>
</dbReference>
<comment type="caution">
    <text evidence="2">The sequence shown here is derived from an EMBL/GenBank/DDBJ whole genome shotgun (WGS) entry which is preliminary data.</text>
</comment>
<dbReference type="CDD" id="cd06142">
    <property type="entry name" value="RNaseD_exo"/>
    <property type="match status" value="1"/>
</dbReference>
<keyword evidence="3" id="KW-1185">Reference proteome</keyword>
<dbReference type="Gene3D" id="3.30.420.10">
    <property type="entry name" value="Ribonuclease H-like superfamily/Ribonuclease H"/>
    <property type="match status" value="1"/>
</dbReference>
<dbReference type="InterPro" id="IPR012337">
    <property type="entry name" value="RNaseH-like_sf"/>
</dbReference>
<evidence type="ECO:0000259" key="1">
    <source>
        <dbReference type="SMART" id="SM00474"/>
    </source>
</evidence>
<dbReference type="PANTHER" id="PTHR47649:SF1">
    <property type="entry name" value="RIBONUCLEASE D"/>
    <property type="match status" value="1"/>
</dbReference>
<dbReference type="InterPro" id="IPR051086">
    <property type="entry name" value="RNase_D-like"/>
</dbReference>
<keyword evidence="2" id="KW-0540">Nuclease</keyword>
<dbReference type="InterPro" id="IPR036397">
    <property type="entry name" value="RNaseH_sf"/>
</dbReference>
<feature type="domain" description="3'-5' exonuclease" evidence="1">
    <location>
        <begin position="10"/>
        <end position="184"/>
    </location>
</feature>
<accession>A0A251ZWK1</accession>
<keyword evidence="2" id="KW-0378">Hydrolase</keyword>
<organism evidence="2 3">
    <name type="scientific">Commensalibacter intestini</name>
    <dbReference type="NCBI Taxonomy" id="479936"/>
    <lineage>
        <taxon>Bacteria</taxon>
        <taxon>Pseudomonadati</taxon>
        <taxon>Pseudomonadota</taxon>
        <taxon>Alphaproteobacteria</taxon>
        <taxon>Acetobacterales</taxon>
        <taxon>Acetobacteraceae</taxon>
    </lineage>
</organism>
<dbReference type="GO" id="GO:0006139">
    <property type="term" value="P:nucleobase-containing compound metabolic process"/>
    <property type="evidence" value="ECO:0007669"/>
    <property type="project" value="InterPro"/>
</dbReference>
<evidence type="ECO:0000313" key="2">
    <source>
        <dbReference type="EMBL" id="OUI79057.1"/>
    </source>
</evidence>
<dbReference type="AlphaFoldDB" id="A0A251ZWK1"/>
<keyword evidence="2" id="KW-0269">Exonuclease</keyword>
<dbReference type="InterPro" id="IPR002562">
    <property type="entry name" value="3'-5'_exonuclease_dom"/>
</dbReference>
<sequence>MSANDTSTPDYIHLHQHDLPDNVDLGNVVAIDTEAMGLNHHRDRLCLVQLSSGDGQVHLVQFIPEYLGGKGFNACPNLTKLLTSPSVTKIMHFARFDVGILQHYLNIKLSSVICTKIAAKLVRTFTDKHGLAALCRDILKIELSKQQQSSDWGALTLNSDQIIYAASDVLYLHQLWDALKELLIRENRLELAQSCFDFLPTRADLDILGYEEPDIFQHRSS</sequence>
<evidence type="ECO:0000313" key="3">
    <source>
        <dbReference type="Proteomes" id="UP000194946"/>
    </source>
</evidence>
<gene>
    <name evidence="2" type="ORF">HK18_03875</name>
</gene>
<protein>
    <submittedName>
        <fullName evidence="2">3'-5' exonuclease</fullName>
    </submittedName>
</protein>